<dbReference type="GO" id="GO:0008233">
    <property type="term" value="F:peptidase activity"/>
    <property type="evidence" value="ECO:0007669"/>
    <property type="project" value="UniProtKB-KW"/>
</dbReference>
<feature type="transmembrane region" description="Helical" evidence="1">
    <location>
        <begin position="358"/>
        <end position="377"/>
    </location>
</feature>
<dbReference type="GO" id="GO:0006508">
    <property type="term" value="P:proteolysis"/>
    <property type="evidence" value="ECO:0007669"/>
    <property type="project" value="UniProtKB-KW"/>
</dbReference>
<dbReference type="PANTHER" id="PTHR36844">
    <property type="entry name" value="PROTEASE PRSW"/>
    <property type="match status" value="1"/>
</dbReference>
<dbReference type="InterPro" id="IPR026898">
    <property type="entry name" value="PrsW"/>
</dbReference>
<sequence length="425" mass="45738">MWFPYAARVSSPSSGSPYPHAPVRTTVAAAAATDPPTRATGTRSIPGPRVRRASWLLPWHPYVGVDNLLRRAAALRYPALSSALAALALAGCGVLILRLVHRQTGTTGLLVGLGLALLPLPFVLGALAWLNQTARVPLRHTLFCLAWGACAATTVAIMANGWASDFLIAHQGSARGETLGAEFATPLIEEAAKGAALLMLLLPVRRRLRCRAERTCAVLVRRSPAPLRRSAHRLRLTARLRPRLRPLPYFRPHPRVRTRSRARSSPRTLAAGIVLGGVTACGFAFTENALYLGRAFTDDQQSRLDSIGLGQPPSLRDFDSTVHTFVLRGLLSPFAHPLFTALTGLGIAITLTTGRRWLARLAAPAGLLLSMALHGTWNAAAGLGTHGFLLVYGALMVPCFATLVCFAVWARARTARHPVRHPVRS</sequence>
<keyword evidence="1" id="KW-0812">Transmembrane</keyword>
<feature type="transmembrane region" description="Helical" evidence="1">
    <location>
        <begin position="77"/>
        <end position="97"/>
    </location>
</feature>
<name>A0A561ETG3_9ACTN</name>
<keyword evidence="2" id="KW-0645">Protease</keyword>
<reference evidence="2 3" key="1">
    <citation type="submission" date="2019-06" db="EMBL/GenBank/DDBJ databases">
        <title>Sequencing the genomes of 1000 actinobacteria strains.</title>
        <authorList>
            <person name="Klenk H.-P."/>
        </authorList>
    </citation>
    <scope>NUCLEOTIDE SEQUENCE [LARGE SCALE GENOMIC DNA]</scope>
    <source>
        <strain evidence="2 3">DSM 41649</strain>
    </source>
</reference>
<dbReference type="PANTHER" id="PTHR36844:SF1">
    <property type="entry name" value="PROTEASE PRSW"/>
    <property type="match status" value="1"/>
</dbReference>
<organism evidence="2 3">
    <name type="scientific">Kitasatospora atroaurantiaca</name>
    <dbReference type="NCBI Taxonomy" id="285545"/>
    <lineage>
        <taxon>Bacteria</taxon>
        <taxon>Bacillati</taxon>
        <taxon>Actinomycetota</taxon>
        <taxon>Actinomycetes</taxon>
        <taxon>Kitasatosporales</taxon>
        <taxon>Streptomycetaceae</taxon>
        <taxon>Kitasatospora</taxon>
    </lineage>
</organism>
<dbReference type="Proteomes" id="UP000318416">
    <property type="component" value="Unassembled WGS sequence"/>
</dbReference>
<proteinExistence type="predicted"/>
<evidence type="ECO:0000313" key="3">
    <source>
        <dbReference type="Proteomes" id="UP000318416"/>
    </source>
</evidence>
<accession>A0A561ETG3</accession>
<feature type="transmembrane region" description="Helical" evidence="1">
    <location>
        <begin position="268"/>
        <end position="286"/>
    </location>
</feature>
<evidence type="ECO:0000313" key="2">
    <source>
        <dbReference type="EMBL" id="TWE18903.1"/>
    </source>
</evidence>
<keyword evidence="1" id="KW-0472">Membrane</keyword>
<dbReference type="EMBL" id="VIVR01000001">
    <property type="protein sequence ID" value="TWE18903.1"/>
    <property type="molecule type" value="Genomic_DNA"/>
</dbReference>
<gene>
    <name evidence="2" type="ORF">FB465_4001</name>
</gene>
<feature type="transmembrane region" description="Helical" evidence="1">
    <location>
        <begin position="334"/>
        <end position="351"/>
    </location>
</feature>
<dbReference type="Pfam" id="PF13367">
    <property type="entry name" value="PrsW-protease"/>
    <property type="match status" value="2"/>
</dbReference>
<feature type="transmembrane region" description="Helical" evidence="1">
    <location>
        <begin position="109"/>
        <end position="130"/>
    </location>
</feature>
<evidence type="ECO:0000256" key="1">
    <source>
        <dbReference type="SAM" id="Phobius"/>
    </source>
</evidence>
<protein>
    <submittedName>
        <fullName evidence="2">Protease prsW family protein</fullName>
    </submittedName>
</protein>
<comment type="caution">
    <text evidence="2">The sequence shown here is derived from an EMBL/GenBank/DDBJ whole genome shotgun (WGS) entry which is preliminary data.</text>
</comment>
<keyword evidence="2" id="KW-0378">Hydrolase</keyword>
<dbReference type="AlphaFoldDB" id="A0A561ETG3"/>
<feature type="transmembrane region" description="Helical" evidence="1">
    <location>
        <begin position="142"/>
        <end position="163"/>
    </location>
</feature>
<feature type="transmembrane region" description="Helical" evidence="1">
    <location>
        <begin position="389"/>
        <end position="410"/>
    </location>
</feature>
<keyword evidence="3" id="KW-1185">Reference proteome</keyword>
<keyword evidence="1" id="KW-1133">Transmembrane helix</keyword>